<dbReference type="GO" id="GO:0080120">
    <property type="term" value="P:CAAX-box protein maturation"/>
    <property type="evidence" value="ECO:0007669"/>
    <property type="project" value="UniProtKB-ARBA"/>
</dbReference>
<dbReference type="GO" id="GO:0004175">
    <property type="term" value="F:endopeptidase activity"/>
    <property type="evidence" value="ECO:0007669"/>
    <property type="project" value="UniProtKB-ARBA"/>
</dbReference>
<keyword evidence="4" id="KW-1185">Reference proteome</keyword>
<keyword evidence="1" id="KW-0812">Transmembrane</keyword>
<keyword evidence="1" id="KW-0472">Membrane</keyword>
<evidence type="ECO:0000256" key="1">
    <source>
        <dbReference type="SAM" id="Phobius"/>
    </source>
</evidence>
<proteinExistence type="predicted"/>
<dbReference type="GO" id="GO:0006508">
    <property type="term" value="P:proteolysis"/>
    <property type="evidence" value="ECO:0007669"/>
    <property type="project" value="UniProtKB-KW"/>
</dbReference>
<evidence type="ECO:0000259" key="2">
    <source>
        <dbReference type="Pfam" id="PF02517"/>
    </source>
</evidence>
<reference evidence="3 4" key="1">
    <citation type="submission" date="2019-08" db="EMBL/GenBank/DDBJ databases">
        <title>In-depth cultivation of the pig gut microbiome towards novel bacterial diversity and tailored functional studies.</title>
        <authorList>
            <person name="Wylensek D."/>
            <person name="Hitch T.C.A."/>
            <person name="Clavel T."/>
        </authorList>
    </citation>
    <scope>NUCLEOTIDE SEQUENCE [LARGE SCALE GENOMIC DNA]</scope>
    <source>
        <strain evidence="3 4">WCA-SAB-591-4A-A</strain>
    </source>
</reference>
<gene>
    <name evidence="3" type="ORF">FYJ71_02955</name>
</gene>
<dbReference type="Pfam" id="PF02517">
    <property type="entry name" value="Rce1-like"/>
    <property type="match status" value="1"/>
</dbReference>
<feature type="transmembrane region" description="Helical" evidence="1">
    <location>
        <begin position="175"/>
        <end position="206"/>
    </location>
</feature>
<organism evidence="3 4">
    <name type="scientific">Peptostreptococcus porci</name>
    <dbReference type="NCBI Taxonomy" id="2652282"/>
    <lineage>
        <taxon>Bacteria</taxon>
        <taxon>Bacillati</taxon>
        <taxon>Bacillota</taxon>
        <taxon>Clostridia</taxon>
        <taxon>Peptostreptococcales</taxon>
        <taxon>Peptostreptococcaceae</taxon>
        <taxon>Peptostreptococcus</taxon>
    </lineage>
</organism>
<dbReference type="RefSeq" id="WP_154537307.1">
    <property type="nucleotide sequence ID" value="NZ_VUNE01000001.1"/>
</dbReference>
<evidence type="ECO:0000313" key="3">
    <source>
        <dbReference type="EMBL" id="MST61933.1"/>
    </source>
</evidence>
<evidence type="ECO:0000313" key="4">
    <source>
        <dbReference type="Proteomes" id="UP000440713"/>
    </source>
</evidence>
<dbReference type="GO" id="GO:0008237">
    <property type="term" value="F:metallopeptidase activity"/>
    <property type="evidence" value="ECO:0007669"/>
    <property type="project" value="UniProtKB-KW"/>
</dbReference>
<feature type="domain" description="CAAX prenyl protease 2/Lysostaphin resistance protein A-like" evidence="2">
    <location>
        <begin position="144"/>
        <end position="230"/>
    </location>
</feature>
<feature type="transmembrane region" description="Helical" evidence="1">
    <location>
        <begin position="90"/>
        <end position="117"/>
    </location>
</feature>
<dbReference type="AlphaFoldDB" id="A0A6N7XED7"/>
<keyword evidence="3" id="KW-0378">Hydrolase</keyword>
<keyword evidence="3" id="KW-0482">Metalloprotease</keyword>
<feature type="transmembrane region" description="Helical" evidence="1">
    <location>
        <begin position="20"/>
        <end position="39"/>
    </location>
</feature>
<dbReference type="Proteomes" id="UP000440713">
    <property type="component" value="Unassembled WGS sequence"/>
</dbReference>
<accession>A0A6N7XED7</accession>
<keyword evidence="3" id="KW-0645">Protease</keyword>
<feature type="transmembrane region" description="Helical" evidence="1">
    <location>
        <begin position="59"/>
        <end position="78"/>
    </location>
</feature>
<name>A0A6N7XED7_9FIRM</name>
<dbReference type="EMBL" id="VUNE01000001">
    <property type="protein sequence ID" value="MST61933.1"/>
    <property type="molecule type" value="Genomic_DNA"/>
</dbReference>
<dbReference type="InterPro" id="IPR003675">
    <property type="entry name" value="Rce1/LyrA-like_dom"/>
</dbReference>
<protein>
    <submittedName>
        <fullName evidence="3">CPBP family intramembrane metalloprotease</fullName>
    </submittedName>
</protein>
<sequence>MGVLFGKNREKLRELKVWDILIITFILFYSAIVSSTEAFLATGSKSIIQMEEITSAQNYYAMLVQGSLLVLVFIYLKLRNFDFSQWKFEINIKTIFSAVLIFILVALVMDLFSLTYFHFSEVGSSAGAQSPNSDFSILDIISLSSVLYAFLNGFYEEIYFIGICLAVKPEHRKYYFLFSLLIRFSFHTYQGIFPALGICLVLGIIYYTLYTKFKKDNLFLFTFSHTIADIIGLGIISYFL</sequence>
<comment type="caution">
    <text evidence="3">The sequence shown here is derived from an EMBL/GenBank/DDBJ whole genome shotgun (WGS) entry which is preliminary data.</text>
</comment>
<keyword evidence="1" id="KW-1133">Transmembrane helix</keyword>
<feature type="transmembrane region" description="Helical" evidence="1">
    <location>
        <begin position="218"/>
        <end position="239"/>
    </location>
</feature>